<evidence type="ECO:0000313" key="3">
    <source>
        <dbReference type="Proteomes" id="UP000003824"/>
    </source>
</evidence>
<name>D5ZTB8_STRV1</name>
<dbReference type="EMBL" id="DS999641">
    <property type="protein sequence ID" value="EFE68631.2"/>
    <property type="molecule type" value="Genomic_DNA"/>
</dbReference>
<dbReference type="AlphaFoldDB" id="D5ZTB8"/>
<feature type="compositionally biased region" description="Low complexity" evidence="1">
    <location>
        <begin position="55"/>
        <end position="66"/>
    </location>
</feature>
<protein>
    <submittedName>
        <fullName evidence="2">Predicted protein</fullName>
    </submittedName>
</protein>
<feature type="region of interest" description="Disordered" evidence="1">
    <location>
        <begin position="46"/>
        <end position="66"/>
    </location>
</feature>
<dbReference type="Proteomes" id="UP000003824">
    <property type="component" value="Unassembled WGS sequence"/>
</dbReference>
<evidence type="ECO:0000256" key="1">
    <source>
        <dbReference type="SAM" id="MobiDB-lite"/>
    </source>
</evidence>
<proteinExistence type="predicted"/>
<reference evidence="3" key="1">
    <citation type="submission" date="2008-12" db="EMBL/GenBank/DDBJ databases">
        <title>Annotation of Streptomyces ghanaensis ATCC 14672.</title>
        <authorList>
            <consortium name="The Broad Institute Genome Sequencing Platform"/>
            <consortium name="Broad Institute Microbial Sequencing Center"/>
            <person name="Fischbach M."/>
            <person name="Ward D."/>
            <person name="Young S."/>
            <person name="Kodira C.D."/>
            <person name="Zeng Q."/>
            <person name="Koehrsen M."/>
            <person name="Godfrey P."/>
            <person name="Alvarado L."/>
            <person name="Berlin A.M."/>
            <person name="Borenstein D."/>
            <person name="Chen Z."/>
            <person name="Engels R."/>
            <person name="Freedman E."/>
            <person name="Gellesch M."/>
            <person name="Goldberg J."/>
            <person name="Griggs A."/>
            <person name="Gujja S."/>
            <person name="Heiman D.I."/>
            <person name="Hepburn T.A."/>
            <person name="Howarth C."/>
            <person name="Jen D."/>
            <person name="Larson L."/>
            <person name="Lewis B."/>
            <person name="Mehta T."/>
            <person name="Park D."/>
            <person name="Pearson M."/>
            <person name="Roberts A."/>
            <person name="Saif S."/>
            <person name="Shea T.D."/>
            <person name="Shenoy N."/>
            <person name="Sisk P."/>
            <person name="Stolte C."/>
            <person name="Sykes S.N."/>
            <person name="Walk T."/>
            <person name="White J."/>
            <person name="Yandava C."/>
            <person name="Straight P."/>
            <person name="Clardy J."/>
            <person name="Hung D."/>
            <person name="Kolter R."/>
            <person name="Mekalanos J."/>
            <person name="Walker S."/>
            <person name="Walsh C.T."/>
            <person name="Wieland B.L.C."/>
            <person name="Ilzarbe M."/>
            <person name="Galagan J."/>
            <person name="Nusbaum C."/>
            <person name="Birren B."/>
        </authorList>
    </citation>
    <scope>NUCLEOTIDE SEQUENCE [LARGE SCALE GENOMIC DNA]</scope>
    <source>
        <strain evidence="3">ATCC 14672 / DSM 40746 / JCM 4963 / KCTC 9882 / NRRL B-12104 / FH 1290</strain>
    </source>
</reference>
<organism evidence="2 3">
    <name type="scientific">Streptomyces viridosporus (strain ATCC 14672 / DSM 40746 / JCM 4963 / KCTC 9882 / NRRL B-12104 / FH 1290)</name>
    <name type="common">Streptomyces ghanaensis</name>
    <dbReference type="NCBI Taxonomy" id="566461"/>
    <lineage>
        <taxon>Bacteria</taxon>
        <taxon>Bacillati</taxon>
        <taxon>Actinomycetota</taxon>
        <taxon>Actinomycetes</taxon>
        <taxon>Kitasatosporales</taxon>
        <taxon>Streptomycetaceae</taxon>
        <taxon>Streptomyces</taxon>
    </lineage>
</organism>
<evidence type="ECO:0000313" key="2">
    <source>
        <dbReference type="EMBL" id="EFE68631.2"/>
    </source>
</evidence>
<gene>
    <name evidence="2" type="ORF">SSFG_03875</name>
</gene>
<sequence>MNWLITSSGASMSLHDFSSWSIRIDQSLRASWAAFSLVSSWVTPTRTHSPSPSIAPTVSPSTTTLAPSTLCTTARIRPSCRSANSRPTEVRASPRPGYFYSLTAIWGGSGAPGHMGAAWGGTMLAHAGRGDG</sequence>
<accession>D5ZTB8</accession>